<sequence>MTTSEIRTNNEVITPATQKDQICQSLKYHNSTEFDILVIGTTSKRLLLMTNNYYVYDVPIGSLDGAHNKLYLPTKAIQLMDKYPILFNSQMFGQFKKMQTINNAFIINDGKNDWISLQ</sequence>
<name>A0A6P6Y4C4_DERPT</name>
<dbReference type="Proteomes" id="UP000515146">
    <property type="component" value="Unplaced"/>
</dbReference>
<organism evidence="1 2">
    <name type="scientific">Dermatophagoides pteronyssinus</name>
    <name type="common">European house dust mite</name>
    <dbReference type="NCBI Taxonomy" id="6956"/>
    <lineage>
        <taxon>Eukaryota</taxon>
        <taxon>Metazoa</taxon>
        <taxon>Ecdysozoa</taxon>
        <taxon>Arthropoda</taxon>
        <taxon>Chelicerata</taxon>
        <taxon>Arachnida</taxon>
        <taxon>Acari</taxon>
        <taxon>Acariformes</taxon>
        <taxon>Sarcoptiformes</taxon>
        <taxon>Astigmata</taxon>
        <taxon>Psoroptidia</taxon>
        <taxon>Analgoidea</taxon>
        <taxon>Pyroglyphidae</taxon>
        <taxon>Dermatophagoidinae</taxon>
        <taxon>Dermatophagoides</taxon>
    </lineage>
</organism>
<accession>A0A6P6Y4C4</accession>
<evidence type="ECO:0000313" key="1">
    <source>
        <dbReference type="Proteomes" id="UP000515146"/>
    </source>
</evidence>
<dbReference type="KEGG" id="dpte:113794412"/>
<proteinExistence type="predicted"/>
<reference evidence="2" key="1">
    <citation type="submission" date="2025-08" db="UniProtKB">
        <authorList>
            <consortium name="RefSeq"/>
        </authorList>
    </citation>
    <scope>IDENTIFICATION</scope>
    <source>
        <strain evidence="2">Airmid</strain>
    </source>
</reference>
<dbReference type="InParanoid" id="A0A6P6Y4C4"/>
<dbReference type="AlphaFoldDB" id="A0A6P6Y4C4"/>
<dbReference type="RefSeq" id="XP_027200333.1">
    <property type="nucleotide sequence ID" value="XM_027344532.1"/>
</dbReference>
<keyword evidence="1" id="KW-1185">Reference proteome</keyword>
<protein>
    <submittedName>
        <fullName evidence="2">Uncharacterized protein LOC113794412</fullName>
    </submittedName>
</protein>
<gene>
    <name evidence="2" type="primary">LOC113794412</name>
</gene>
<evidence type="ECO:0000313" key="2">
    <source>
        <dbReference type="RefSeq" id="XP_027200333.1"/>
    </source>
</evidence>
<feature type="non-terminal residue" evidence="2">
    <location>
        <position position="118"/>
    </location>
</feature>